<evidence type="ECO:0000259" key="2">
    <source>
        <dbReference type="Pfam" id="PF05229"/>
    </source>
</evidence>
<evidence type="ECO:0000313" key="4">
    <source>
        <dbReference type="Proteomes" id="UP000681317"/>
    </source>
</evidence>
<evidence type="ECO:0000256" key="1">
    <source>
        <dbReference type="SAM" id="SignalP"/>
    </source>
</evidence>
<dbReference type="InterPro" id="IPR007893">
    <property type="entry name" value="Spore_coat_U/FanG"/>
</dbReference>
<dbReference type="Proteomes" id="UP000681317">
    <property type="component" value="Chromosome"/>
</dbReference>
<dbReference type="InterPro" id="IPR053167">
    <property type="entry name" value="Spore_coat_component"/>
</dbReference>
<keyword evidence="1" id="KW-0732">Signal</keyword>
<name>A0ABM7Q888_9GAMM</name>
<dbReference type="PANTHER" id="PTHR37089">
    <property type="entry name" value="PROTEIN U-RELATED"/>
    <property type="match status" value="1"/>
</dbReference>
<reference evidence="3 4" key="1">
    <citation type="submission" date="2021-03" db="EMBL/GenBank/DDBJ databases">
        <title>Complete Genome Sequences of Two Lysobacter Strains Isolated from Sea Water (Lysobacter caseinilyticus) and Soil (Lysobacter helvus) in South Korea.</title>
        <authorList>
            <person name="Watanabe Y."/>
            <person name="Arakawa K."/>
        </authorList>
    </citation>
    <scope>NUCLEOTIDE SEQUENCE [LARGE SCALE GENOMIC DNA]</scope>
    <source>
        <strain evidence="3 4">KVB24</strain>
    </source>
</reference>
<feature type="domain" description="Spore coat protein U/FanG" evidence="2">
    <location>
        <begin position="26"/>
        <end position="171"/>
    </location>
</feature>
<dbReference type="Pfam" id="PF05229">
    <property type="entry name" value="SCPU"/>
    <property type="match status" value="1"/>
</dbReference>
<feature type="signal peptide" evidence="1">
    <location>
        <begin position="1"/>
        <end position="22"/>
    </location>
</feature>
<protein>
    <submittedName>
        <fullName evidence="3">Protein U</fullName>
    </submittedName>
</protein>
<accession>A0ABM7Q888</accession>
<dbReference type="EMBL" id="AP024545">
    <property type="protein sequence ID" value="BCT93543.1"/>
    <property type="molecule type" value="Genomic_DNA"/>
</dbReference>
<sequence length="174" mass="17800">MRTALLAAATVGVLFAASNATAATATGSFQVTATVNASCVVTASQAVAFPVYDPANTHFAANDDATGSIDVRCTKGTAPVITLDEGLPANKAGTSSCTTPLRQMASGTDRLPYFLYQNTGRTTVWGCTSGTNSLTMVAAPSNAARTVTVYGRIPMNQDVPTGSYADTVTATLTF</sequence>
<keyword evidence="4" id="KW-1185">Reference proteome</keyword>
<dbReference type="SMART" id="SM00972">
    <property type="entry name" value="SCPU"/>
    <property type="match status" value="1"/>
</dbReference>
<feature type="chain" id="PRO_5046883587" evidence="1">
    <location>
        <begin position="23"/>
        <end position="174"/>
    </location>
</feature>
<evidence type="ECO:0000313" key="3">
    <source>
        <dbReference type="EMBL" id="BCT93543.1"/>
    </source>
</evidence>
<dbReference type="RefSeq" id="WP_213434454.1">
    <property type="nucleotide sequence ID" value="NZ_AP024545.1"/>
</dbReference>
<proteinExistence type="predicted"/>
<gene>
    <name evidence="3" type="primary">pru</name>
    <name evidence="3" type="ORF">LYSCAS_25670</name>
</gene>
<organism evidence="3 4">
    <name type="scientific">Noviluteimonas caseinilytica</name>
    <dbReference type="NCBI Taxonomy" id="2675101"/>
    <lineage>
        <taxon>Bacteria</taxon>
        <taxon>Pseudomonadati</taxon>
        <taxon>Pseudomonadota</taxon>
        <taxon>Gammaproteobacteria</taxon>
        <taxon>Lysobacterales</taxon>
        <taxon>Lysobacteraceae</taxon>
        <taxon>Noviluteimonas</taxon>
    </lineage>
</organism>